<feature type="transmembrane region" description="Helical" evidence="6">
    <location>
        <begin position="287"/>
        <end position="308"/>
    </location>
</feature>
<dbReference type="InterPro" id="IPR003838">
    <property type="entry name" value="ABC3_permease_C"/>
</dbReference>
<gene>
    <name evidence="8" type="ORF">C1850_00940</name>
</gene>
<organism evidence="8 9">
    <name type="scientific">Adlercreutzia equolifaciens subsp. celatus</name>
    <dbReference type="NCBI Taxonomy" id="394340"/>
    <lineage>
        <taxon>Bacteria</taxon>
        <taxon>Bacillati</taxon>
        <taxon>Actinomycetota</taxon>
        <taxon>Coriobacteriia</taxon>
        <taxon>Eggerthellales</taxon>
        <taxon>Eggerthellaceae</taxon>
        <taxon>Adlercreutzia</taxon>
    </lineage>
</organism>
<dbReference type="InterPro" id="IPR052536">
    <property type="entry name" value="ABC-4_Integral_Memb_Prot"/>
</dbReference>
<evidence type="ECO:0000313" key="9">
    <source>
        <dbReference type="Proteomes" id="UP000253805"/>
    </source>
</evidence>
<evidence type="ECO:0000256" key="4">
    <source>
        <dbReference type="ARBA" id="ARBA00022989"/>
    </source>
</evidence>
<feature type="transmembrane region" description="Helical" evidence="6">
    <location>
        <begin position="58"/>
        <end position="80"/>
    </location>
</feature>
<comment type="subcellular location">
    <subcellularLocation>
        <location evidence="1">Cell membrane</location>
        <topology evidence="1">Multi-pass membrane protein</topology>
    </subcellularLocation>
</comment>
<feature type="transmembrane region" description="Helical" evidence="6">
    <location>
        <begin position="666"/>
        <end position="689"/>
    </location>
</feature>
<dbReference type="PANTHER" id="PTHR46795:SF3">
    <property type="entry name" value="ABC TRANSPORTER PERMEASE"/>
    <property type="match status" value="1"/>
</dbReference>
<evidence type="ECO:0000256" key="2">
    <source>
        <dbReference type="ARBA" id="ARBA00022475"/>
    </source>
</evidence>
<comment type="caution">
    <text evidence="8">The sequence shown here is derived from an EMBL/GenBank/DDBJ whole genome shotgun (WGS) entry which is preliminary data.</text>
</comment>
<dbReference type="GO" id="GO:0005886">
    <property type="term" value="C:plasma membrane"/>
    <property type="evidence" value="ECO:0007669"/>
    <property type="project" value="UniProtKB-SubCell"/>
</dbReference>
<feature type="transmembrane region" description="Helical" evidence="6">
    <location>
        <begin position="701"/>
        <end position="726"/>
    </location>
</feature>
<evidence type="ECO:0000256" key="5">
    <source>
        <dbReference type="ARBA" id="ARBA00023136"/>
    </source>
</evidence>
<evidence type="ECO:0000259" key="7">
    <source>
        <dbReference type="Pfam" id="PF02687"/>
    </source>
</evidence>
<evidence type="ECO:0000256" key="1">
    <source>
        <dbReference type="ARBA" id="ARBA00004651"/>
    </source>
</evidence>
<dbReference type="PANTHER" id="PTHR46795">
    <property type="entry name" value="ABC TRANSPORTER PERMEASE-RELATED-RELATED"/>
    <property type="match status" value="1"/>
</dbReference>
<protein>
    <submittedName>
        <fullName evidence="8">ABC transporter permease</fullName>
    </submittedName>
</protein>
<feature type="transmembrane region" description="Helical" evidence="6">
    <location>
        <begin position="17"/>
        <end position="38"/>
    </location>
</feature>
<reference evidence="8 9" key="1">
    <citation type="journal article" date="2018" name="Elife">
        <title>Discovery and characterization of a prevalent human gut bacterial enzyme sufficient for the inactivation of a family of plant toxins.</title>
        <authorList>
            <person name="Koppel N."/>
            <person name="Bisanz J.E."/>
            <person name="Pandelia M.E."/>
            <person name="Turnbaugh P.J."/>
            <person name="Balskus E.P."/>
        </authorList>
    </citation>
    <scope>NUCLEOTIDE SEQUENCE [LARGE SCALE GENOMIC DNA]</scope>
    <source>
        <strain evidence="8 9">OB21 GAM 11</strain>
    </source>
</reference>
<feature type="transmembrane region" description="Helical" evidence="6">
    <location>
        <begin position="242"/>
        <end position="266"/>
    </location>
</feature>
<evidence type="ECO:0000313" key="8">
    <source>
        <dbReference type="EMBL" id="RDC47043.1"/>
    </source>
</evidence>
<keyword evidence="4 6" id="KW-1133">Transmembrane helix</keyword>
<dbReference type="Pfam" id="PF02687">
    <property type="entry name" value="FtsX"/>
    <property type="match status" value="1"/>
</dbReference>
<dbReference type="EMBL" id="PPUT01000001">
    <property type="protein sequence ID" value="RDC47043.1"/>
    <property type="molecule type" value="Genomic_DNA"/>
</dbReference>
<evidence type="ECO:0000256" key="6">
    <source>
        <dbReference type="SAM" id="Phobius"/>
    </source>
</evidence>
<dbReference type="AlphaFoldDB" id="A0A369P4K6"/>
<evidence type="ECO:0000256" key="3">
    <source>
        <dbReference type="ARBA" id="ARBA00022692"/>
    </source>
</evidence>
<sequence>MYLKLALRNIRRSVRDYAVYFITLLFGVAVFYAFNSIGSQQILFDMETSASRSVFDSTTYILGMFSVVVACVLGFLILYANQFLIRRRKREFGTYLVLGMTPGHVSRIVLYETVLVGMLSLAVGLICGVLLSQGLSFFTAALFGTTMTNYQFVFSPDAFLVTLACFAAIYVVVAAFNTITVSRCKLIDLIRAGEKNERAGVRNPWVCLVGFVAAIAILAYAYEQLIENGLVMLDQPEFLRATIGMLVGSLLFFWSLAGFAIAVLTRMRGVYLRKLNLFTIRQIASKVNTAFLSLWAVCVLLFFSITVFSSGMGLVEVFVGGAERANPYSASLDAAVWYGPGGSEASSSGDPLERRAEMEAEAPDRLAQAESYNWDMAAALEEASPELWAETVGAWAQVSTYAAPDMTYDPLVAAAEATGADPEALRLDDLGSVRTTHLTVVSLSDFNGARALQGQEPVTLEAGTCALANNMEIVEPLARAVLDAAPTVTIAGKEYALAGPLYDTQLEDNAMAATAMIIVVPDEAVEALKAAGCIPDLQYLNVMYADNGKTAGENDAALADIVAALQPRDMGGFEKGTSGADDPYASLLWPVTRILTANEMLTQSAGLRLMITYLALYIGFIFLVSTAAILAIQQLSQTSDSAPRYRTLWKLGCDRAMINRSLLFQVLVYFLVPLGLAVCHSACAIGVLSDSMLDAIGVSSAGPITMAAALTLVIYGGYMLVTYLAARGIVKSSLQQG</sequence>
<keyword evidence="3 6" id="KW-0812">Transmembrane</keyword>
<feature type="transmembrane region" description="Helical" evidence="6">
    <location>
        <begin position="158"/>
        <end position="182"/>
    </location>
</feature>
<dbReference type="RefSeq" id="WP_114548249.1">
    <property type="nucleotide sequence ID" value="NZ_PPUT01000001.1"/>
</dbReference>
<keyword evidence="5 6" id="KW-0472">Membrane</keyword>
<feature type="transmembrane region" description="Helical" evidence="6">
    <location>
        <begin position="114"/>
        <end position="138"/>
    </location>
</feature>
<accession>A0A369P4K6</accession>
<name>A0A369P4K6_9ACTN</name>
<feature type="transmembrane region" description="Helical" evidence="6">
    <location>
        <begin position="203"/>
        <end position="222"/>
    </location>
</feature>
<feature type="transmembrane region" description="Helical" evidence="6">
    <location>
        <begin position="610"/>
        <end position="632"/>
    </location>
</feature>
<proteinExistence type="predicted"/>
<keyword evidence="2" id="KW-1003">Cell membrane</keyword>
<feature type="domain" description="ABC3 transporter permease C-terminal" evidence="7">
    <location>
        <begin position="64"/>
        <end position="181"/>
    </location>
</feature>
<dbReference type="Proteomes" id="UP000253805">
    <property type="component" value="Unassembled WGS sequence"/>
</dbReference>